<keyword evidence="1" id="KW-1133">Transmembrane helix</keyword>
<evidence type="ECO:0000313" key="3">
    <source>
        <dbReference type="EMBL" id="HJG28640.1"/>
    </source>
</evidence>
<keyword evidence="1" id="KW-0472">Membrane</keyword>
<dbReference type="SUPFAM" id="SSF82171">
    <property type="entry name" value="DPP6 N-terminal domain-like"/>
    <property type="match status" value="1"/>
</dbReference>
<dbReference type="InterPro" id="IPR026870">
    <property type="entry name" value="Zinc_ribbon_dom"/>
</dbReference>
<evidence type="ECO:0000259" key="2">
    <source>
        <dbReference type="Pfam" id="PF13240"/>
    </source>
</evidence>
<organism evidence="3 4">
    <name type="scientific">Subdoligranulum variabile</name>
    <dbReference type="NCBI Taxonomy" id="214851"/>
    <lineage>
        <taxon>Bacteria</taxon>
        <taxon>Bacillati</taxon>
        <taxon>Bacillota</taxon>
        <taxon>Clostridia</taxon>
        <taxon>Eubacteriales</taxon>
        <taxon>Oscillospiraceae</taxon>
        <taxon>Subdoligranulum</taxon>
    </lineage>
</organism>
<reference evidence="3" key="1">
    <citation type="journal article" date="2021" name="PeerJ">
        <title>Extensive microbial diversity within the chicken gut microbiome revealed by metagenomics and culture.</title>
        <authorList>
            <person name="Gilroy R."/>
            <person name="Ravi A."/>
            <person name="Getino M."/>
            <person name="Pursley I."/>
            <person name="Horton D.L."/>
            <person name="Alikhan N.F."/>
            <person name="Baker D."/>
            <person name="Gharbi K."/>
            <person name="Hall N."/>
            <person name="Watson M."/>
            <person name="Adriaenssens E.M."/>
            <person name="Foster-Nyarko E."/>
            <person name="Jarju S."/>
            <person name="Secka A."/>
            <person name="Antonio M."/>
            <person name="Oren A."/>
            <person name="Chaudhuri R.R."/>
            <person name="La Ragione R."/>
            <person name="Hildebrand F."/>
            <person name="Pallen M.J."/>
        </authorList>
    </citation>
    <scope>NUCLEOTIDE SEQUENCE</scope>
    <source>
        <strain evidence="3">ChiBcec21-2208</strain>
    </source>
</reference>
<dbReference type="EMBL" id="DYVE01000220">
    <property type="protein sequence ID" value="HJG28640.1"/>
    <property type="molecule type" value="Genomic_DNA"/>
</dbReference>
<keyword evidence="1" id="KW-0812">Transmembrane</keyword>
<accession>A0A921IJQ1</accession>
<reference evidence="3" key="2">
    <citation type="submission" date="2021-09" db="EMBL/GenBank/DDBJ databases">
        <authorList>
            <person name="Gilroy R."/>
        </authorList>
    </citation>
    <scope>NUCLEOTIDE SEQUENCE</scope>
    <source>
        <strain evidence="3">ChiBcec21-2208</strain>
    </source>
</reference>
<sequence>MFCPNCGTKIPEDCSFCPNCGTKVEQAAVPVQAAAAASEGQAANRAAPTVTSTMPAGVPTAKKSPVKWLPVAAVVLVIVLLAVLIRVLFGRSSIEGQFVYAGNGNYYLLKDLDGTPMEFSSARDMENYWGLVKFSEDGKYVYYFSKVDDVDTVGTLCRAQISKIKNRDDNSAASEIVDSNVRTYSYSVVNNTDVIYCDGEDNLKYYHNGETVRIAREVQNFYLSEDSTRLVYLASAEDDSTQRTMYGVTLSSPENVVKLVDNVDYVQDATNLDHVVYTVLDDDTGEQSLYVVDFTGNAEKIADRVTWSYSEDGEVYYAAANGSKLNLYDYVNDPDAAQDASLTEPDVDNYEIPYYRYYQLDTDDDPNAYAELYTSCTNGLERFGYGWDSMEDVVDDDYYTTATRDAVRSFIEKYGASADKNGYILVTDEIRNDLKAINGTLEDATDSEWISLCYRKEQSGTTTDYDKYQEDLNAYNEAQNRISMRERLQSPDEQRDVLALHVYKTADNTNTLLMDNLAVVSQMGNSLLAYRPIDQIADKIDLKDVASTYDVVDMINSMESGTVPVYNYKTAQTAFTMDAETYQEAGSLYVMGSNVVMINDDSELLTAPISNGTVGSFSLMAEDVRVDGYNQDKNCLYYYANVYESSGHEYGDYYCYTNGASTRLVRDAQTYGVTVYEDGTILSGTYQSQTDNFMTVYEMDIINAKGESTFLSDGLTQIFYLGDNMFVYVAEDDLFLYDGKERERLQEGVECLWYNGELEPVVNSEYYYSEY</sequence>
<evidence type="ECO:0000256" key="1">
    <source>
        <dbReference type="SAM" id="Phobius"/>
    </source>
</evidence>
<gene>
    <name evidence="3" type="ORF">K8V20_08375</name>
</gene>
<feature type="domain" description="Zinc-ribbon" evidence="2">
    <location>
        <begin position="2"/>
        <end position="24"/>
    </location>
</feature>
<evidence type="ECO:0000313" key="4">
    <source>
        <dbReference type="Proteomes" id="UP000782880"/>
    </source>
</evidence>
<dbReference type="AlphaFoldDB" id="A0A921IJQ1"/>
<protein>
    <submittedName>
        <fullName evidence="3">Zinc ribbon domain-containing protein</fullName>
    </submittedName>
</protein>
<comment type="caution">
    <text evidence="3">The sequence shown here is derived from an EMBL/GenBank/DDBJ whole genome shotgun (WGS) entry which is preliminary data.</text>
</comment>
<name>A0A921IJQ1_9FIRM</name>
<dbReference type="Proteomes" id="UP000782880">
    <property type="component" value="Unassembled WGS sequence"/>
</dbReference>
<dbReference type="Pfam" id="PF13240">
    <property type="entry name" value="Zn_Ribbon_1"/>
    <property type="match status" value="1"/>
</dbReference>
<feature type="transmembrane region" description="Helical" evidence="1">
    <location>
        <begin position="68"/>
        <end position="89"/>
    </location>
</feature>
<proteinExistence type="predicted"/>